<gene>
    <name evidence="1" type="ORF">NDI38_04280</name>
</gene>
<sequence length="61" mass="6945">MNDDDDLIWLEAWLSCCDNALANFLLTAEFGSVADAHYFLRCFKRAKTAAIESLKEVIIFD</sequence>
<keyword evidence="2" id="KW-1185">Reference proteome</keyword>
<evidence type="ECO:0000313" key="1">
    <source>
        <dbReference type="EMBL" id="MEP1057644.1"/>
    </source>
</evidence>
<proteinExistence type="predicted"/>
<evidence type="ECO:0008006" key="3">
    <source>
        <dbReference type="Google" id="ProtNLM"/>
    </source>
</evidence>
<accession>A0ABV0KH41</accession>
<dbReference type="RefSeq" id="WP_190450613.1">
    <property type="nucleotide sequence ID" value="NZ_JAMPLM010000002.1"/>
</dbReference>
<reference evidence="1 2" key="1">
    <citation type="submission" date="2022-04" db="EMBL/GenBank/DDBJ databases">
        <title>Positive selection, recombination, and allopatry shape intraspecific diversity of widespread and dominant cyanobacteria.</title>
        <authorList>
            <person name="Wei J."/>
            <person name="Shu W."/>
            <person name="Hu C."/>
        </authorList>
    </citation>
    <scope>NUCLEOTIDE SEQUENCE [LARGE SCALE GENOMIC DNA]</scope>
    <source>
        <strain evidence="1 2">AS-A4</strain>
    </source>
</reference>
<organism evidence="1 2">
    <name type="scientific">Stenomitos frigidus AS-A4</name>
    <dbReference type="NCBI Taxonomy" id="2933935"/>
    <lineage>
        <taxon>Bacteria</taxon>
        <taxon>Bacillati</taxon>
        <taxon>Cyanobacteriota</taxon>
        <taxon>Cyanophyceae</taxon>
        <taxon>Leptolyngbyales</taxon>
        <taxon>Leptolyngbyaceae</taxon>
        <taxon>Stenomitos</taxon>
    </lineage>
</organism>
<dbReference type="Proteomes" id="UP001476950">
    <property type="component" value="Unassembled WGS sequence"/>
</dbReference>
<comment type="caution">
    <text evidence="1">The sequence shown here is derived from an EMBL/GenBank/DDBJ whole genome shotgun (WGS) entry which is preliminary data.</text>
</comment>
<name>A0ABV0KH41_9CYAN</name>
<evidence type="ECO:0000313" key="2">
    <source>
        <dbReference type="Proteomes" id="UP001476950"/>
    </source>
</evidence>
<protein>
    <recommendedName>
        <fullName evidence="3">HEPN domain-containing protein</fullName>
    </recommendedName>
</protein>
<dbReference type="EMBL" id="JAMPLM010000002">
    <property type="protein sequence ID" value="MEP1057644.1"/>
    <property type="molecule type" value="Genomic_DNA"/>
</dbReference>